<proteinExistence type="predicted"/>
<accession>A0A1F6NF96</accession>
<feature type="region of interest" description="Disordered" evidence="1">
    <location>
        <begin position="143"/>
        <end position="169"/>
    </location>
</feature>
<protein>
    <recommendedName>
        <fullName evidence="4">DUF5666 domain-containing protein</fullName>
    </recommendedName>
</protein>
<evidence type="ECO:0000313" key="2">
    <source>
        <dbReference type="EMBL" id="OGH82525.1"/>
    </source>
</evidence>
<evidence type="ECO:0000313" key="3">
    <source>
        <dbReference type="Proteomes" id="UP000176300"/>
    </source>
</evidence>
<evidence type="ECO:0000256" key="1">
    <source>
        <dbReference type="SAM" id="MobiDB-lite"/>
    </source>
</evidence>
<gene>
    <name evidence="2" type="ORF">A2373_03325</name>
</gene>
<organism evidence="2 3">
    <name type="scientific">Candidatus Magasanikbacteria bacterium RIFOXYB1_FULL_40_15</name>
    <dbReference type="NCBI Taxonomy" id="1798697"/>
    <lineage>
        <taxon>Bacteria</taxon>
        <taxon>Candidatus Magasanikiibacteriota</taxon>
    </lineage>
</organism>
<name>A0A1F6NF96_9BACT</name>
<sequence length="220" mass="24247">MKKIYIIPVLPVVFILLVGVGCSLKKEVNNNLGSKGNTPLGIDEGQEGFNMGDNFEEIEISDLKIGEIIVVMGEDSGIGMVAERIMIGDGEFDFLRMGGPTSTPKFENSDVGGQQIPKGMEEFQNMTQEEREEMREKMIAEGRFDGRGGFPSDGDSQIPNENRVRRSPSQATFRGEILEKGDNVITIKLEDGGSKLIFYSGETVLLKFREDIGESDNEAQ</sequence>
<dbReference type="EMBL" id="MFQS01000038">
    <property type="protein sequence ID" value="OGH82525.1"/>
    <property type="molecule type" value="Genomic_DNA"/>
</dbReference>
<dbReference type="STRING" id="1798697.A2373_03325"/>
<dbReference type="AlphaFoldDB" id="A0A1F6NF96"/>
<dbReference type="Proteomes" id="UP000176300">
    <property type="component" value="Unassembled WGS sequence"/>
</dbReference>
<reference evidence="2 3" key="1">
    <citation type="journal article" date="2016" name="Nat. Commun.">
        <title>Thousands of microbial genomes shed light on interconnected biogeochemical processes in an aquifer system.</title>
        <authorList>
            <person name="Anantharaman K."/>
            <person name="Brown C.T."/>
            <person name="Hug L.A."/>
            <person name="Sharon I."/>
            <person name="Castelle C.J."/>
            <person name="Probst A.J."/>
            <person name="Thomas B.C."/>
            <person name="Singh A."/>
            <person name="Wilkins M.J."/>
            <person name="Karaoz U."/>
            <person name="Brodie E.L."/>
            <person name="Williams K.H."/>
            <person name="Hubbard S.S."/>
            <person name="Banfield J.F."/>
        </authorList>
    </citation>
    <scope>NUCLEOTIDE SEQUENCE [LARGE SCALE GENOMIC DNA]</scope>
</reference>
<dbReference type="PROSITE" id="PS51257">
    <property type="entry name" value="PROKAR_LIPOPROTEIN"/>
    <property type="match status" value="1"/>
</dbReference>
<comment type="caution">
    <text evidence="2">The sequence shown here is derived from an EMBL/GenBank/DDBJ whole genome shotgun (WGS) entry which is preliminary data.</text>
</comment>
<evidence type="ECO:0008006" key="4">
    <source>
        <dbReference type="Google" id="ProtNLM"/>
    </source>
</evidence>